<proteinExistence type="predicted"/>
<sequence length="101" mass="11837">MKTNIDESVYDNCEEIYKQLCKDNNNNKYDEIILSDTINQYVDKYLDTLTTYNLNAILLAYGIDKAVINYATHYELNKINILNFSKNIVKNLIINSYEIII</sequence>
<gene>
    <name evidence="1" type="ORF">NIOZUU159_00055</name>
</gene>
<protein>
    <submittedName>
        <fullName evidence="1">Uncharacterized protein</fullName>
    </submittedName>
</protein>
<organism evidence="1">
    <name type="scientific">Virus NIOZ-UU159</name>
    <dbReference type="NCBI Taxonomy" id="2763270"/>
    <lineage>
        <taxon>Viruses</taxon>
    </lineage>
</organism>
<name>A0A7S9SV27_9VIRU</name>
<evidence type="ECO:0000313" key="1">
    <source>
        <dbReference type="EMBL" id="QPI16566.1"/>
    </source>
</evidence>
<dbReference type="EMBL" id="MW030580">
    <property type="protein sequence ID" value="QPI16566.1"/>
    <property type="molecule type" value="Genomic_DNA"/>
</dbReference>
<accession>A0A7S9SV27</accession>
<reference evidence="1" key="1">
    <citation type="submission" date="2020-08" db="EMBL/GenBank/DDBJ databases">
        <title>Bridging the membrane lipid divide: bacteria of the FCB group superphylum have the potential to synthesize archaeal ether lipids.</title>
        <authorList>
            <person name="Villanueva L."/>
            <person name="von Meijenfeldt F.A.B."/>
            <person name="Westbye A.B."/>
            <person name="Yadav S."/>
            <person name="Hopmans E.C."/>
            <person name="Dutilh B.E."/>
            <person name="Sinninghe Damste J.S."/>
        </authorList>
    </citation>
    <scope>NUCLEOTIDE SEQUENCE</scope>
    <source>
        <strain evidence="1">NIOZ-UU159</strain>
    </source>
</reference>